<proteinExistence type="inferred from homology"/>
<sequence length="425" mass="47120">MMSKRCLKRNQTLIPELLKNHGALLYGDTSVIDLSTAENQLLMEELLPEFQAAFDANTWSSQELAYSEGVGGCPKVRGLIADLVNSHFQPHAPVDKSHIVLGAGGCFALNALIEAICDPGDGILIAAPYWPGLDLSISVHNDAKAVVVRVPHEDFFRVESIRHYSKALLSAPSLVKAMIICNPHNPLGRNYPRETLQAILDFCVERQIHLISDEVYALSQHVQPTSENPSAGFVSALSLDASHARGLVHVVYSLSKDFGCNGIRLGAFISQDNKAVVMSGALSTHCQTSTMATLVAQKIILTDENIQFVNTYGRGLLKSAYTVMEEFLNQHRIEFVSAECGMYIFAKLCGDRTCVDDEWLFQAILRRNGLVLSAGTDYHCKTPGWFRICYGCDREKLRHGLDRLRDCLQEFGETEFKFPFNDACF</sequence>
<name>A0A9P7MGS9_9HYPO</name>
<dbReference type="OrthoDB" id="7042322at2759"/>
<evidence type="ECO:0000313" key="7">
    <source>
        <dbReference type="EMBL" id="KAG5944067.1"/>
    </source>
</evidence>
<dbReference type="InterPro" id="IPR050478">
    <property type="entry name" value="Ethylene_sulfur-biosynth"/>
</dbReference>
<dbReference type="InterPro" id="IPR015424">
    <property type="entry name" value="PyrdxlP-dep_Trfase"/>
</dbReference>
<dbReference type="GO" id="GO:0006520">
    <property type="term" value="P:amino acid metabolic process"/>
    <property type="evidence" value="ECO:0007669"/>
    <property type="project" value="TreeGrafter"/>
</dbReference>
<evidence type="ECO:0000313" key="8">
    <source>
        <dbReference type="Proteomes" id="UP000706124"/>
    </source>
</evidence>
<evidence type="ECO:0000256" key="5">
    <source>
        <dbReference type="ARBA" id="ARBA00022898"/>
    </source>
</evidence>
<dbReference type="InterPro" id="IPR015421">
    <property type="entry name" value="PyrdxlP-dep_Trfase_major"/>
</dbReference>
<dbReference type="CDD" id="cd00609">
    <property type="entry name" value="AAT_like"/>
    <property type="match status" value="1"/>
</dbReference>
<feature type="domain" description="Aminotransferase class I/classII large" evidence="6">
    <location>
        <begin position="31"/>
        <end position="404"/>
    </location>
</feature>
<evidence type="ECO:0000256" key="2">
    <source>
        <dbReference type="ARBA" id="ARBA00007441"/>
    </source>
</evidence>
<dbReference type="AlphaFoldDB" id="A0A9P7MGS9"/>
<dbReference type="Gene3D" id="3.40.640.10">
    <property type="entry name" value="Type I PLP-dependent aspartate aminotransferase-like (Major domain)"/>
    <property type="match status" value="1"/>
</dbReference>
<dbReference type="InterPro" id="IPR004839">
    <property type="entry name" value="Aminotransferase_I/II_large"/>
</dbReference>
<organism evidence="7 8">
    <name type="scientific">Claviceps pazoutovae</name>
    <dbReference type="NCBI Taxonomy" id="1649127"/>
    <lineage>
        <taxon>Eukaryota</taxon>
        <taxon>Fungi</taxon>
        <taxon>Dikarya</taxon>
        <taxon>Ascomycota</taxon>
        <taxon>Pezizomycotina</taxon>
        <taxon>Sordariomycetes</taxon>
        <taxon>Hypocreomycetidae</taxon>
        <taxon>Hypocreales</taxon>
        <taxon>Clavicipitaceae</taxon>
        <taxon>Claviceps</taxon>
    </lineage>
</organism>
<dbReference type="SUPFAM" id="SSF53383">
    <property type="entry name" value="PLP-dependent transferases"/>
    <property type="match status" value="1"/>
</dbReference>
<dbReference type="EMBL" id="SRPO01000060">
    <property type="protein sequence ID" value="KAG5944067.1"/>
    <property type="molecule type" value="Genomic_DNA"/>
</dbReference>
<comment type="similarity">
    <text evidence="2">Belongs to the class-I pyridoxal-phosphate-dependent aminotransferase family.</text>
</comment>
<dbReference type="PRINTS" id="PR00753">
    <property type="entry name" value="ACCSYNTHASE"/>
</dbReference>
<evidence type="ECO:0000259" key="6">
    <source>
        <dbReference type="Pfam" id="PF00155"/>
    </source>
</evidence>
<dbReference type="InterPro" id="IPR015422">
    <property type="entry name" value="PyrdxlP-dep_Trfase_small"/>
</dbReference>
<evidence type="ECO:0000256" key="3">
    <source>
        <dbReference type="ARBA" id="ARBA00022576"/>
    </source>
</evidence>
<dbReference type="Gene3D" id="3.90.1150.10">
    <property type="entry name" value="Aspartate Aminotransferase, domain 1"/>
    <property type="match status" value="1"/>
</dbReference>
<dbReference type="PANTHER" id="PTHR43795:SF32">
    <property type="entry name" value="AMINOTRANSFERASE GLII-RELATED"/>
    <property type="match status" value="1"/>
</dbReference>
<gene>
    <name evidence="7" type="ORF">E4U60_006306</name>
</gene>
<evidence type="ECO:0000256" key="1">
    <source>
        <dbReference type="ARBA" id="ARBA00001933"/>
    </source>
</evidence>
<keyword evidence="5" id="KW-0663">Pyridoxal phosphate</keyword>
<dbReference type="GO" id="GO:0030170">
    <property type="term" value="F:pyridoxal phosphate binding"/>
    <property type="evidence" value="ECO:0007669"/>
    <property type="project" value="InterPro"/>
</dbReference>
<dbReference type="GO" id="GO:0008483">
    <property type="term" value="F:transaminase activity"/>
    <property type="evidence" value="ECO:0007669"/>
    <property type="project" value="UniProtKB-KW"/>
</dbReference>
<keyword evidence="4" id="KW-0808">Transferase</keyword>
<comment type="cofactor">
    <cofactor evidence="1">
        <name>pyridoxal 5'-phosphate</name>
        <dbReference type="ChEBI" id="CHEBI:597326"/>
    </cofactor>
</comment>
<comment type="caution">
    <text evidence="7">The sequence shown here is derived from an EMBL/GenBank/DDBJ whole genome shotgun (WGS) entry which is preliminary data.</text>
</comment>
<accession>A0A9P7MGS9</accession>
<keyword evidence="3" id="KW-0032">Aminotransferase</keyword>
<dbReference type="PANTHER" id="PTHR43795">
    <property type="entry name" value="BIFUNCTIONAL ASPARTATE AMINOTRANSFERASE AND GLUTAMATE/ASPARTATE-PREPHENATE AMINOTRANSFERASE-RELATED"/>
    <property type="match status" value="1"/>
</dbReference>
<reference evidence="7 8" key="1">
    <citation type="journal article" date="2020" name="bioRxiv">
        <title>Whole genome comparisons of ergot fungi reveals the divergence and evolution of species within the genus Claviceps are the result of varying mechanisms driving genome evolution and host range expansion.</title>
        <authorList>
            <person name="Wyka S.A."/>
            <person name="Mondo S.J."/>
            <person name="Liu M."/>
            <person name="Dettman J."/>
            <person name="Nalam V."/>
            <person name="Broders K.D."/>
        </authorList>
    </citation>
    <scope>NUCLEOTIDE SEQUENCE [LARGE SCALE GENOMIC DNA]</scope>
    <source>
        <strain evidence="7 8">CCC 1485</strain>
    </source>
</reference>
<dbReference type="Proteomes" id="UP000706124">
    <property type="component" value="Unassembled WGS sequence"/>
</dbReference>
<keyword evidence="8" id="KW-1185">Reference proteome</keyword>
<dbReference type="Pfam" id="PF00155">
    <property type="entry name" value="Aminotran_1_2"/>
    <property type="match status" value="1"/>
</dbReference>
<evidence type="ECO:0000256" key="4">
    <source>
        <dbReference type="ARBA" id="ARBA00022679"/>
    </source>
</evidence>
<protein>
    <submittedName>
        <fullName evidence="7">Secondary metabolism biosynthetic enzyme</fullName>
    </submittedName>
</protein>